<gene>
    <name evidence="2" type="ORF">FPZ08_00200</name>
</gene>
<dbReference type="Gene3D" id="1.10.10.10">
    <property type="entry name" value="Winged helix-like DNA-binding domain superfamily/Winged helix DNA-binding domain"/>
    <property type="match status" value="1"/>
</dbReference>
<dbReference type="PANTHER" id="PTHR38600:SF2">
    <property type="entry name" value="SLL0088 PROTEIN"/>
    <property type="match status" value="1"/>
</dbReference>
<dbReference type="InterPro" id="IPR011991">
    <property type="entry name" value="ArsR-like_HTH"/>
</dbReference>
<evidence type="ECO:0000313" key="2">
    <source>
        <dbReference type="EMBL" id="QDZ09311.1"/>
    </source>
</evidence>
<keyword evidence="3" id="KW-1185">Reference proteome</keyword>
<reference evidence="2 3" key="1">
    <citation type="submission" date="2019-07" db="EMBL/GenBank/DDBJ databases">
        <title>Full genome sequence of Devosia sp. Gsoil 520.</title>
        <authorList>
            <person name="Im W.-T."/>
        </authorList>
    </citation>
    <scope>NUCLEOTIDE SEQUENCE [LARGE SCALE GENOMIC DNA]</scope>
    <source>
        <strain evidence="2 3">Gsoil 520</strain>
    </source>
</reference>
<dbReference type="PROSITE" id="PS50987">
    <property type="entry name" value="HTH_ARSR_2"/>
    <property type="match status" value="1"/>
</dbReference>
<dbReference type="Proteomes" id="UP000315364">
    <property type="component" value="Chromosome"/>
</dbReference>
<sequence length="112" mass="12493">MEQYQTQLDGIFQALADPTRRAVVGRLGRGPASVGELAAPFEMALPSFMKHIHVLEGAGLIRTSKAGRVRTCSIERARLAAVDSWLNEQRAIWEGRTDRLEQFVTQDKEQGK</sequence>
<dbReference type="AlphaFoldDB" id="A0A5B8LM26"/>
<proteinExistence type="predicted"/>
<dbReference type="PRINTS" id="PR00778">
    <property type="entry name" value="HTHARSR"/>
</dbReference>
<evidence type="ECO:0000313" key="3">
    <source>
        <dbReference type="Proteomes" id="UP000315364"/>
    </source>
</evidence>
<dbReference type="GO" id="GO:0003700">
    <property type="term" value="F:DNA-binding transcription factor activity"/>
    <property type="evidence" value="ECO:0007669"/>
    <property type="project" value="InterPro"/>
</dbReference>
<dbReference type="Pfam" id="PF12840">
    <property type="entry name" value="HTH_20"/>
    <property type="match status" value="1"/>
</dbReference>
<dbReference type="InterPro" id="IPR036388">
    <property type="entry name" value="WH-like_DNA-bd_sf"/>
</dbReference>
<feature type="domain" description="HTH arsR-type" evidence="1">
    <location>
        <begin position="1"/>
        <end position="94"/>
    </location>
</feature>
<name>A0A5B8LM26_9HYPH</name>
<dbReference type="KEGG" id="dea:FPZ08_00200"/>
<dbReference type="SMART" id="SM00418">
    <property type="entry name" value="HTH_ARSR"/>
    <property type="match status" value="1"/>
</dbReference>
<dbReference type="EMBL" id="CP042304">
    <property type="protein sequence ID" value="QDZ09311.1"/>
    <property type="molecule type" value="Genomic_DNA"/>
</dbReference>
<dbReference type="OrthoDB" id="9798998at2"/>
<dbReference type="InterPro" id="IPR001845">
    <property type="entry name" value="HTH_ArsR_DNA-bd_dom"/>
</dbReference>
<accession>A0A5B8LM26</accession>
<evidence type="ECO:0000259" key="1">
    <source>
        <dbReference type="PROSITE" id="PS50987"/>
    </source>
</evidence>
<dbReference type="InterPro" id="IPR036390">
    <property type="entry name" value="WH_DNA-bd_sf"/>
</dbReference>
<dbReference type="NCBIfam" id="NF033788">
    <property type="entry name" value="HTH_metalloreg"/>
    <property type="match status" value="1"/>
</dbReference>
<dbReference type="PANTHER" id="PTHR38600">
    <property type="entry name" value="TRANSCRIPTIONAL REGULATORY PROTEIN"/>
    <property type="match status" value="1"/>
</dbReference>
<dbReference type="SUPFAM" id="SSF46785">
    <property type="entry name" value="Winged helix' DNA-binding domain"/>
    <property type="match status" value="1"/>
</dbReference>
<dbReference type="CDD" id="cd00090">
    <property type="entry name" value="HTH_ARSR"/>
    <property type="match status" value="1"/>
</dbReference>
<organism evidence="2 3">
    <name type="scientific">Devosia ginsengisoli</name>
    <dbReference type="NCBI Taxonomy" id="400770"/>
    <lineage>
        <taxon>Bacteria</taxon>
        <taxon>Pseudomonadati</taxon>
        <taxon>Pseudomonadota</taxon>
        <taxon>Alphaproteobacteria</taxon>
        <taxon>Hyphomicrobiales</taxon>
        <taxon>Devosiaceae</taxon>
        <taxon>Devosia</taxon>
    </lineage>
</organism>
<protein>
    <submittedName>
        <fullName evidence="2">Helix-turn-helix transcriptional regulator</fullName>
    </submittedName>
</protein>
<dbReference type="RefSeq" id="WP_146288123.1">
    <property type="nucleotide sequence ID" value="NZ_CP042304.1"/>
</dbReference>